<dbReference type="InterPro" id="IPR004276">
    <property type="entry name" value="GlycoTrans_28_N"/>
</dbReference>
<dbReference type="InterPro" id="IPR007235">
    <property type="entry name" value="Glyco_trans_28_C"/>
</dbReference>
<evidence type="ECO:0000256" key="6">
    <source>
        <dbReference type="ARBA" id="ARBA00022984"/>
    </source>
</evidence>
<dbReference type="GO" id="GO:0008360">
    <property type="term" value="P:regulation of cell shape"/>
    <property type="evidence" value="ECO:0007669"/>
    <property type="project" value="UniProtKB-KW"/>
</dbReference>
<feature type="binding site" evidence="10">
    <location>
        <begin position="14"/>
        <end position="16"/>
    </location>
    <ligand>
        <name>UDP-N-acetyl-alpha-D-glucosamine</name>
        <dbReference type="ChEBI" id="CHEBI:57705"/>
    </ligand>
</feature>
<dbReference type="NCBIfam" id="TIGR01133">
    <property type="entry name" value="murG"/>
    <property type="match status" value="1"/>
</dbReference>
<dbReference type="GO" id="GO:0050511">
    <property type="term" value="F:undecaprenyldiphospho-muramoylpentapeptide beta-N-acetylglucosaminyltransferase activity"/>
    <property type="evidence" value="ECO:0007669"/>
    <property type="project" value="UniProtKB-UniRule"/>
</dbReference>
<evidence type="ECO:0000256" key="1">
    <source>
        <dbReference type="ARBA" id="ARBA00022475"/>
    </source>
</evidence>
<dbReference type="InterPro" id="IPR006009">
    <property type="entry name" value="GlcNAc_MurG"/>
</dbReference>
<protein>
    <recommendedName>
        <fullName evidence="10">UDP-N-acetylglucosamine--N-acetylmuramyl-(pentapeptide) pyrophosphoryl-undecaprenol N-acetylglucosamine transferase</fullName>
        <ecNumber evidence="10">2.4.1.227</ecNumber>
    </recommendedName>
    <alternativeName>
        <fullName evidence="10">Undecaprenyl-PP-MurNAc-pentapeptide-UDPGlcNAc GlcNAc transferase</fullName>
    </alternativeName>
</protein>
<dbReference type="UniPathway" id="UPA00219"/>
<keyword evidence="8 10" id="KW-0131">Cell cycle</keyword>
<keyword evidence="14" id="KW-1185">Reference proteome</keyword>
<evidence type="ECO:0000256" key="10">
    <source>
        <dbReference type="HAMAP-Rule" id="MF_00033"/>
    </source>
</evidence>
<dbReference type="PANTHER" id="PTHR21015:SF22">
    <property type="entry name" value="GLYCOSYLTRANSFERASE"/>
    <property type="match status" value="1"/>
</dbReference>
<reference evidence="13 14" key="1">
    <citation type="submission" date="2020-09" db="EMBL/GenBank/DDBJ databases">
        <title>Investigation of environmental microbes.</title>
        <authorList>
            <person name="Ou Y."/>
            <person name="Kang Q."/>
        </authorList>
    </citation>
    <scope>NUCLEOTIDE SEQUENCE [LARGE SCALE GENOMIC DNA]</scope>
    <source>
        <strain evidence="13 14">KJZ-14</strain>
    </source>
</reference>
<comment type="similarity">
    <text evidence="10">Belongs to the glycosyltransferase 28 family. MurG subfamily.</text>
</comment>
<feature type="binding site" evidence="10">
    <location>
        <position position="252"/>
    </location>
    <ligand>
        <name>UDP-N-acetyl-alpha-D-glucosamine</name>
        <dbReference type="ChEBI" id="CHEBI:57705"/>
    </ligand>
</feature>
<evidence type="ECO:0000256" key="2">
    <source>
        <dbReference type="ARBA" id="ARBA00022618"/>
    </source>
</evidence>
<feature type="domain" description="Glycosyltransferase family 28 N-terminal" evidence="11">
    <location>
        <begin position="7"/>
        <end position="146"/>
    </location>
</feature>
<proteinExistence type="inferred from homology"/>
<keyword evidence="2 10" id="KW-0132">Cell division</keyword>
<evidence type="ECO:0000259" key="11">
    <source>
        <dbReference type="Pfam" id="PF03033"/>
    </source>
</evidence>
<comment type="pathway">
    <text evidence="10">Cell wall biogenesis; peptidoglycan biosynthesis.</text>
</comment>
<dbReference type="EMBL" id="CP061539">
    <property type="protein sequence ID" value="QNV37105.1"/>
    <property type="molecule type" value="Genomic_DNA"/>
</dbReference>
<dbReference type="SUPFAM" id="SSF53756">
    <property type="entry name" value="UDP-Glycosyltransferase/glycogen phosphorylase"/>
    <property type="match status" value="1"/>
</dbReference>
<accession>A0A7H2BBQ9</accession>
<dbReference type="GO" id="GO:0009252">
    <property type="term" value="P:peptidoglycan biosynthetic process"/>
    <property type="evidence" value="ECO:0007669"/>
    <property type="project" value="UniProtKB-UniRule"/>
</dbReference>
<organism evidence="13 14">
    <name type="scientific">Rothia terrae</name>
    <dbReference type="NCBI Taxonomy" id="396015"/>
    <lineage>
        <taxon>Bacteria</taxon>
        <taxon>Bacillati</taxon>
        <taxon>Actinomycetota</taxon>
        <taxon>Actinomycetes</taxon>
        <taxon>Micrococcales</taxon>
        <taxon>Micrococcaceae</taxon>
        <taxon>Rothia</taxon>
    </lineage>
</organism>
<dbReference type="Proteomes" id="UP000516404">
    <property type="component" value="Chromosome"/>
</dbReference>
<evidence type="ECO:0000259" key="12">
    <source>
        <dbReference type="Pfam" id="PF04101"/>
    </source>
</evidence>
<comment type="subcellular location">
    <subcellularLocation>
        <location evidence="10">Cell membrane</location>
        <topology evidence="10">Peripheral membrane protein</topology>
        <orientation evidence="10">Cytoplasmic side</orientation>
    </subcellularLocation>
</comment>
<keyword evidence="4 10" id="KW-0808">Transferase</keyword>
<keyword evidence="9 10" id="KW-0961">Cell wall biogenesis/degradation</keyword>
<evidence type="ECO:0000313" key="13">
    <source>
        <dbReference type="EMBL" id="QNV37105.1"/>
    </source>
</evidence>
<feature type="binding site" evidence="10">
    <location>
        <position position="128"/>
    </location>
    <ligand>
        <name>UDP-N-acetyl-alpha-D-glucosamine</name>
        <dbReference type="ChEBI" id="CHEBI:57705"/>
    </ligand>
</feature>
<dbReference type="GO" id="GO:0051301">
    <property type="term" value="P:cell division"/>
    <property type="evidence" value="ECO:0007669"/>
    <property type="project" value="UniProtKB-KW"/>
</dbReference>
<dbReference type="AlphaFoldDB" id="A0A7H2BBQ9"/>
<dbReference type="EC" id="2.4.1.227" evidence="10"/>
<dbReference type="Pfam" id="PF03033">
    <property type="entry name" value="Glyco_transf_28"/>
    <property type="match status" value="1"/>
</dbReference>
<dbReference type="Gene3D" id="3.40.50.2000">
    <property type="entry name" value="Glycogen Phosphorylase B"/>
    <property type="match status" value="2"/>
</dbReference>
<dbReference type="PANTHER" id="PTHR21015">
    <property type="entry name" value="UDP-N-ACETYLGLUCOSAMINE--N-ACETYLMURAMYL-(PENTAPEPTIDE) PYROPHOSPHORYL-UNDECAPRENOL N-ACETYLGLUCOSAMINE TRANSFERASE 1"/>
    <property type="match status" value="1"/>
</dbReference>
<evidence type="ECO:0000256" key="9">
    <source>
        <dbReference type="ARBA" id="ARBA00023316"/>
    </source>
</evidence>
<comment type="caution">
    <text evidence="10">Lacks conserved residue(s) required for the propagation of feature annotation.</text>
</comment>
<keyword evidence="3 10" id="KW-0328">Glycosyltransferase</keyword>
<gene>
    <name evidence="10 13" type="primary">murG</name>
    <name evidence="13" type="ORF">IDM49_07535</name>
</gene>
<feature type="binding site" evidence="10">
    <location>
        <position position="165"/>
    </location>
    <ligand>
        <name>UDP-N-acetyl-alpha-D-glucosamine</name>
        <dbReference type="ChEBI" id="CHEBI:57705"/>
    </ligand>
</feature>
<name>A0A7H2BBQ9_9MICC</name>
<evidence type="ECO:0000256" key="4">
    <source>
        <dbReference type="ARBA" id="ARBA00022679"/>
    </source>
</evidence>
<feature type="binding site" evidence="10">
    <location>
        <position position="199"/>
    </location>
    <ligand>
        <name>UDP-N-acetyl-alpha-D-glucosamine</name>
        <dbReference type="ChEBI" id="CHEBI:57705"/>
    </ligand>
</feature>
<dbReference type="RefSeq" id="WP_190724059.1">
    <property type="nucleotide sequence ID" value="NZ_CP061539.1"/>
</dbReference>
<comment type="catalytic activity">
    <reaction evidence="10">
        <text>di-trans,octa-cis-undecaprenyl diphospho-N-acetyl-alpha-D-muramoyl-L-alanyl-D-glutamyl-meso-2,6-diaminopimeloyl-D-alanyl-D-alanine + UDP-N-acetyl-alpha-D-glucosamine = di-trans,octa-cis-undecaprenyl diphospho-[N-acetyl-alpha-D-glucosaminyl-(1-&gt;4)]-N-acetyl-alpha-D-muramoyl-L-alanyl-D-glutamyl-meso-2,6-diaminopimeloyl-D-alanyl-D-alanine + UDP + H(+)</text>
        <dbReference type="Rhea" id="RHEA:31227"/>
        <dbReference type="ChEBI" id="CHEBI:15378"/>
        <dbReference type="ChEBI" id="CHEBI:57705"/>
        <dbReference type="ChEBI" id="CHEBI:58223"/>
        <dbReference type="ChEBI" id="CHEBI:61387"/>
        <dbReference type="ChEBI" id="CHEBI:61388"/>
        <dbReference type="EC" id="2.4.1.227"/>
    </reaction>
</comment>
<dbReference type="GeneID" id="96624088"/>
<keyword evidence="5 10" id="KW-0133">Cell shape</keyword>
<dbReference type="GO" id="GO:0071555">
    <property type="term" value="P:cell wall organization"/>
    <property type="evidence" value="ECO:0007669"/>
    <property type="project" value="UniProtKB-KW"/>
</dbReference>
<dbReference type="KEGG" id="rter:IDM49_07535"/>
<dbReference type="CDD" id="cd03785">
    <property type="entry name" value="GT28_MurG"/>
    <property type="match status" value="1"/>
</dbReference>
<evidence type="ECO:0000313" key="14">
    <source>
        <dbReference type="Proteomes" id="UP000516404"/>
    </source>
</evidence>
<dbReference type="GO" id="GO:0005975">
    <property type="term" value="P:carbohydrate metabolic process"/>
    <property type="evidence" value="ECO:0007669"/>
    <property type="project" value="InterPro"/>
</dbReference>
<evidence type="ECO:0000256" key="7">
    <source>
        <dbReference type="ARBA" id="ARBA00023136"/>
    </source>
</evidence>
<feature type="binding site" evidence="10">
    <location>
        <position position="296"/>
    </location>
    <ligand>
        <name>UDP-N-acetyl-alpha-D-glucosamine</name>
        <dbReference type="ChEBI" id="CHEBI:57705"/>
    </ligand>
</feature>
<dbReference type="HAMAP" id="MF_00033">
    <property type="entry name" value="MurG"/>
    <property type="match status" value="1"/>
</dbReference>
<dbReference type="Pfam" id="PF04101">
    <property type="entry name" value="Glyco_tran_28_C"/>
    <property type="match status" value="1"/>
</dbReference>
<evidence type="ECO:0000256" key="8">
    <source>
        <dbReference type="ARBA" id="ARBA00023306"/>
    </source>
</evidence>
<dbReference type="GO" id="GO:0005886">
    <property type="term" value="C:plasma membrane"/>
    <property type="evidence" value="ECO:0007669"/>
    <property type="project" value="UniProtKB-SubCell"/>
</dbReference>
<sequence length="365" mass="38217">MSKAPSVVLAGGGTAGHISPMLSIADAIKAEAPETKILTVGTAGSMEERLVPEAGYDIEFIPKVPFPRRPNAAALKFPLQFNKALKQAADILRRAEADVVVGVGGYVCTPMYLAAHKLNIPVVIHEGNAKPGLANKVGAKKAHLVATAFENTPIAGARYVGMPMRGEVASVDRNARRNDARKALGLDADLPTIIVTGGSLGALSMNTTVKAIAGLLEEWGIQLLHITGHDKVVLDDSGKPLEATNYRQVEFINGMQDVYAAADLLVVRAGAATVSEIAAVGVPAVFVPLPIGNGEQALNARGLVDAGAALLVKDSEFTPEWFSANIPTLVKDSETLADMATKSYSHGIRNAAQVMAHEVLKVAGK</sequence>
<keyword evidence="6 10" id="KW-0573">Peptidoglycan synthesis</keyword>
<keyword evidence="1 10" id="KW-1003">Cell membrane</keyword>
<evidence type="ECO:0000256" key="5">
    <source>
        <dbReference type="ARBA" id="ARBA00022960"/>
    </source>
</evidence>
<evidence type="ECO:0000256" key="3">
    <source>
        <dbReference type="ARBA" id="ARBA00022676"/>
    </source>
</evidence>
<comment type="function">
    <text evidence="10">Cell wall formation. Catalyzes the transfer of a GlcNAc subunit on undecaprenyl-pyrophosphoryl-MurNAc-pentapeptide (lipid intermediate I) to form undecaprenyl-pyrophosphoryl-MurNAc-(pentapeptide)GlcNAc (lipid intermediate II).</text>
</comment>
<keyword evidence="7 10" id="KW-0472">Membrane</keyword>
<feature type="domain" description="Glycosyl transferase family 28 C-terminal" evidence="12">
    <location>
        <begin position="192"/>
        <end position="353"/>
    </location>
</feature>